<dbReference type="OrthoDB" id="495439at2"/>
<evidence type="ECO:0000313" key="1">
    <source>
        <dbReference type="EMBL" id="QDX25902.1"/>
    </source>
</evidence>
<reference evidence="1 2" key="1">
    <citation type="submission" date="2019-07" db="EMBL/GenBank/DDBJ databases">
        <title>Sphingomonas alkalisoli sp. nov., isolated from rhizosphere soil of Suaedae salsa.</title>
        <authorList>
            <person name="Zhang H."/>
            <person name="Xu L."/>
            <person name="Zhang J.-X."/>
            <person name="Sun J.-Q."/>
        </authorList>
    </citation>
    <scope>NUCLEOTIDE SEQUENCE [LARGE SCALE GENOMIC DNA]</scope>
    <source>
        <strain evidence="1 2">XS-10</strain>
    </source>
</reference>
<dbReference type="InterPro" id="IPR011660">
    <property type="entry name" value="VapB-like"/>
</dbReference>
<evidence type="ECO:0000313" key="2">
    <source>
        <dbReference type="Proteomes" id="UP000318055"/>
    </source>
</evidence>
<organism evidence="1 2">
    <name type="scientific">Sphingomonas suaedae</name>
    <dbReference type="NCBI Taxonomy" id="2599297"/>
    <lineage>
        <taxon>Bacteria</taxon>
        <taxon>Pseudomonadati</taxon>
        <taxon>Pseudomonadota</taxon>
        <taxon>Alphaproteobacteria</taxon>
        <taxon>Sphingomonadales</taxon>
        <taxon>Sphingomonadaceae</taxon>
        <taxon>Sphingomonas</taxon>
    </lineage>
</organism>
<accession>A0A518REK7</accession>
<gene>
    <name evidence="1" type="ORF">FPZ54_07610</name>
</gene>
<keyword evidence="2" id="KW-1185">Reference proteome</keyword>
<dbReference type="Proteomes" id="UP000318055">
    <property type="component" value="Chromosome"/>
</dbReference>
<dbReference type="Pfam" id="PF07704">
    <property type="entry name" value="PSK_trans_fac"/>
    <property type="match status" value="1"/>
</dbReference>
<dbReference type="KEGG" id="ssua:FPZ54_07610"/>
<proteinExistence type="predicted"/>
<sequence length="98" mass="11282">MVESRKPEVEMGAQLNIKDAETVELARDLARQLGKSVTETIKEALEEKARKREAEIEEKIAAVREISRQFRAEMPPEWHGKTSKEIMDEIYDEDGLPK</sequence>
<protein>
    <submittedName>
        <fullName evidence="1">PSK operon transcription factor</fullName>
    </submittedName>
</protein>
<dbReference type="AlphaFoldDB" id="A0A518REK7"/>
<dbReference type="EMBL" id="CP042239">
    <property type="protein sequence ID" value="QDX25902.1"/>
    <property type="molecule type" value="Genomic_DNA"/>
</dbReference>
<name>A0A518REK7_9SPHN</name>